<keyword evidence="3" id="KW-0808">Transferase</keyword>
<proteinExistence type="predicted"/>
<feature type="domain" description="Glycosyltransferase subfamily 4-like N-terminal" evidence="2">
    <location>
        <begin position="18"/>
        <end position="124"/>
    </location>
</feature>
<dbReference type="GO" id="GO:0016757">
    <property type="term" value="F:glycosyltransferase activity"/>
    <property type="evidence" value="ECO:0007669"/>
    <property type="project" value="InterPro"/>
</dbReference>
<dbReference type="Pfam" id="PF00534">
    <property type="entry name" value="Glycos_transf_1"/>
    <property type="match status" value="1"/>
</dbReference>
<dbReference type="InterPro" id="IPR028098">
    <property type="entry name" value="Glyco_trans_4-like_N"/>
</dbReference>
<comment type="caution">
    <text evidence="3">The sequence shown here is derived from an EMBL/GenBank/DDBJ whole genome shotgun (WGS) entry which is preliminary data.</text>
</comment>
<evidence type="ECO:0000313" key="3">
    <source>
        <dbReference type="EMBL" id="NYS26760.1"/>
    </source>
</evidence>
<dbReference type="Gene3D" id="3.40.50.2000">
    <property type="entry name" value="Glycogen Phosphorylase B"/>
    <property type="match status" value="2"/>
</dbReference>
<gene>
    <name evidence="3" type="ORF">HUK65_17430</name>
</gene>
<protein>
    <submittedName>
        <fullName evidence="3">Glycosyltransferase family 4 protein</fullName>
    </submittedName>
</protein>
<dbReference type="CDD" id="cd03802">
    <property type="entry name" value="GT4_AviGT4-like"/>
    <property type="match status" value="1"/>
</dbReference>
<reference evidence="3 4" key="1">
    <citation type="journal article" date="2000" name="Arch. Microbiol.">
        <title>Rhodobaca bogoriensis gen. nov. and sp. nov., an alkaliphilic purple nonsulfur bacterium from African Rift Valley soda lakes.</title>
        <authorList>
            <person name="Milford A.D."/>
            <person name="Achenbach L.A."/>
            <person name="Jung D.O."/>
            <person name="Madigan M.T."/>
        </authorList>
    </citation>
    <scope>NUCLEOTIDE SEQUENCE [LARGE SCALE GENOMIC DNA]</scope>
    <source>
        <strain evidence="3 4">2376</strain>
    </source>
</reference>
<evidence type="ECO:0000313" key="4">
    <source>
        <dbReference type="Proteomes" id="UP000529417"/>
    </source>
</evidence>
<evidence type="ECO:0000259" key="1">
    <source>
        <dbReference type="Pfam" id="PF00534"/>
    </source>
</evidence>
<evidence type="ECO:0000259" key="2">
    <source>
        <dbReference type="Pfam" id="PF13439"/>
    </source>
</evidence>
<name>A0A7Z0I2I3_9RHOB</name>
<dbReference type="InterPro" id="IPR050194">
    <property type="entry name" value="Glycosyltransferase_grp1"/>
</dbReference>
<dbReference type="InterPro" id="IPR001296">
    <property type="entry name" value="Glyco_trans_1"/>
</dbReference>
<organism evidence="3 4">
    <name type="scientific">Rhabdonatronobacter sediminivivens</name>
    <dbReference type="NCBI Taxonomy" id="2743469"/>
    <lineage>
        <taxon>Bacteria</taxon>
        <taxon>Pseudomonadati</taxon>
        <taxon>Pseudomonadota</taxon>
        <taxon>Alphaproteobacteria</taxon>
        <taxon>Rhodobacterales</taxon>
        <taxon>Paracoccaceae</taxon>
        <taxon>Rhabdonatronobacter</taxon>
    </lineage>
</organism>
<keyword evidence="4" id="KW-1185">Reference proteome</keyword>
<sequence length="355" mass="39083">MRIAQVAPLFETVPPNAYGGTERIIATLCDNLVKLGHDVTLYAAAGSGTSARLYESRACGLRDDSAPRVSATAAHLAMLEDVRMQQAAFDIIHCHLSHFQHFPFFAEFAAKTLTTPHGRLDYADLPKALGHWPDMPMNSISMSQRTPLAQANWVKNIYHGLPFDLYLPNPSCASDGPGYLAFMGRFSRDKRADRAIAIAAAAGLPLKLAAKIDADDRAWFRQEIEPHIDGQSVEYVGEITESEKPRFIGDAAALLFPIDWPEPFGLVVIEAMAHGTPSIVWRNGAMEEIIDEGVSGFVVDTLEQAVAAVPRALALDRAKVRYCFERRFDAARMVNDYLTVYQDLLRAKQPALAGQ</sequence>
<feature type="domain" description="Glycosyl transferase family 1" evidence="1">
    <location>
        <begin position="175"/>
        <end position="313"/>
    </location>
</feature>
<dbReference type="Pfam" id="PF13439">
    <property type="entry name" value="Glyco_transf_4"/>
    <property type="match status" value="1"/>
</dbReference>
<accession>A0A7Z0I2I3</accession>
<dbReference type="PANTHER" id="PTHR45947">
    <property type="entry name" value="SULFOQUINOVOSYL TRANSFERASE SQD2"/>
    <property type="match status" value="1"/>
</dbReference>
<dbReference type="Proteomes" id="UP000529417">
    <property type="component" value="Unassembled WGS sequence"/>
</dbReference>
<dbReference type="SUPFAM" id="SSF53756">
    <property type="entry name" value="UDP-Glycosyltransferase/glycogen phosphorylase"/>
    <property type="match status" value="1"/>
</dbReference>
<dbReference type="PANTHER" id="PTHR45947:SF3">
    <property type="entry name" value="SULFOQUINOVOSYL TRANSFERASE SQD2"/>
    <property type="match status" value="1"/>
</dbReference>
<dbReference type="AlphaFoldDB" id="A0A7Z0I2I3"/>
<dbReference type="EMBL" id="JACBXS010000070">
    <property type="protein sequence ID" value="NYS26760.1"/>
    <property type="molecule type" value="Genomic_DNA"/>
</dbReference>